<dbReference type="EMBL" id="JADEYS010000017">
    <property type="protein sequence ID" value="MBE9398692.1"/>
    <property type="molecule type" value="Genomic_DNA"/>
</dbReference>
<proteinExistence type="predicted"/>
<dbReference type="InterPro" id="IPR052945">
    <property type="entry name" value="Mitotic_Regulator"/>
</dbReference>
<gene>
    <name evidence="2" type="ORF">IOQ59_15645</name>
</gene>
<dbReference type="PANTHER" id="PTHR43628">
    <property type="entry name" value="ACTIVATOR OF C KINASE PROTEIN 1-RELATED"/>
    <property type="match status" value="1"/>
</dbReference>
<accession>A0A8J7FEN6</accession>
<dbReference type="Gene3D" id="1.25.40.10">
    <property type="entry name" value="Tetratricopeptide repeat domain"/>
    <property type="match status" value="2"/>
</dbReference>
<dbReference type="Proteomes" id="UP000640333">
    <property type="component" value="Unassembled WGS sequence"/>
</dbReference>
<feature type="signal peptide" evidence="1">
    <location>
        <begin position="1"/>
        <end position="22"/>
    </location>
</feature>
<keyword evidence="1" id="KW-0732">Signal</keyword>
<sequence length="267" mass="29424">MNKKTLLAAALLLSLNTPALLAADLGKGARAFDSQNYSAALKELEPLAKDGDPDATNMLGQMYENGWGVEKDVEKAKRFYTRGANIGHLDSVNSLRALKNQEFQVELKTVIPAAEAGDASAMNRLGVMNEFGYGLSRNPVEAFNWYTKAAEAGLVSAQHNIGRAYNFGTGVEQNFAEAERWYRKAAKQGHTDAMFFLGTLYSNEHGTDTSRDSNVIAYAWMHNAAQLGNNTAQAIERRLVMKLSDSQMEAAKELSDSYYQQYVAPYK</sequence>
<dbReference type="RefSeq" id="WP_193954387.1">
    <property type="nucleotide sequence ID" value="NZ_JADEYS010000017.1"/>
</dbReference>
<protein>
    <submittedName>
        <fullName evidence="2">Sel1 repeat family protein</fullName>
    </submittedName>
</protein>
<feature type="chain" id="PRO_5035163110" evidence="1">
    <location>
        <begin position="23"/>
        <end position="267"/>
    </location>
</feature>
<dbReference type="InterPro" id="IPR006597">
    <property type="entry name" value="Sel1-like"/>
</dbReference>
<keyword evidence="3" id="KW-1185">Reference proteome</keyword>
<reference evidence="2" key="1">
    <citation type="submission" date="2020-10" db="EMBL/GenBank/DDBJ databases">
        <title>Bacterium isolated from coastal waters sediment.</title>
        <authorList>
            <person name="Chen R.-J."/>
            <person name="Lu D.-C."/>
            <person name="Zhu K.-L."/>
            <person name="Du Z.-J."/>
        </authorList>
    </citation>
    <scope>NUCLEOTIDE SEQUENCE</scope>
    <source>
        <strain evidence="2">N1Y112</strain>
    </source>
</reference>
<comment type="caution">
    <text evidence="2">The sequence shown here is derived from an EMBL/GenBank/DDBJ whole genome shotgun (WGS) entry which is preliminary data.</text>
</comment>
<evidence type="ECO:0000313" key="2">
    <source>
        <dbReference type="EMBL" id="MBE9398692.1"/>
    </source>
</evidence>
<dbReference type="InterPro" id="IPR011990">
    <property type="entry name" value="TPR-like_helical_dom_sf"/>
</dbReference>
<evidence type="ECO:0000256" key="1">
    <source>
        <dbReference type="SAM" id="SignalP"/>
    </source>
</evidence>
<dbReference type="AlphaFoldDB" id="A0A8J7FEN6"/>
<dbReference type="SMART" id="SM00671">
    <property type="entry name" value="SEL1"/>
    <property type="match status" value="4"/>
</dbReference>
<organism evidence="2 3">
    <name type="scientific">Pontibacterium sinense</name>
    <dbReference type="NCBI Taxonomy" id="2781979"/>
    <lineage>
        <taxon>Bacteria</taxon>
        <taxon>Pseudomonadati</taxon>
        <taxon>Pseudomonadota</taxon>
        <taxon>Gammaproteobacteria</taxon>
        <taxon>Oceanospirillales</taxon>
        <taxon>Oceanospirillaceae</taxon>
        <taxon>Pontibacterium</taxon>
    </lineage>
</organism>
<evidence type="ECO:0000313" key="3">
    <source>
        <dbReference type="Proteomes" id="UP000640333"/>
    </source>
</evidence>
<dbReference type="PANTHER" id="PTHR43628:SF1">
    <property type="entry name" value="CHITIN SYNTHASE REGULATORY FACTOR 2-RELATED"/>
    <property type="match status" value="1"/>
</dbReference>
<dbReference type="Pfam" id="PF08238">
    <property type="entry name" value="Sel1"/>
    <property type="match status" value="4"/>
</dbReference>
<dbReference type="SUPFAM" id="SSF81901">
    <property type="entry name" value="HCP-like"/>
    <property type="match status" value="2"/>
</dbReference>
<name>A0A8J7FEN6_9GAMM</name>